<proteinExistence type="predicted"/>
<accession>A0A916NBI6</accession>
<gene>
    <name evidence="2" type="ORF">DYBT9275_01453</name>
</gene>
<dbReference type="GO" id="GO:0004197">
    <property type="term" value="F:cysteine-type endopeptidase activity"/>
    <property type="evidence" value="ECO:0007669"/>
    <property type="project" value="InterPro"/>
</dbReference>
<dbReference type="PANTHER" id="PTHR48104">
    <property type="entry name" value="METACASPASE-4"/>
    <property type="match status" value="1"/>
</dbReference>
<evidence type="ECO:0000259" key="1">
    <source>
        <dbReference type="Pfam" id="PF00656"/>
    </source>
</evidence>
<dbReference type="AlphaFoldDB" id="A0A916NBI6"/>
<dbReference type="Pfam" id="PF00656">
    <property type="entry name" value="Peptidase_C14"/>
    <property type="match status" value="1"/>
</dbReference>
<dbReference type="InterPro" id="IPR029030">
    <property type="entry name" value="Caspase-like_dom_sf"/>
</dbReference>
<dbReference type="GO" id="GO:0005737">
    <property type="term" value="C:cytoplasm"/>
    <property type="evidence" value="ECO:0007669"/>
    <property type="project" value="TreeGrafter"/>
</dbReference>
<evidence type="ECO:0000313" key="3">
    <source>
        <dbReference type="Proteomes" id="UP000680038"/>
    </source>
</evidence>
<organism evidence="2 3">
    <name type="scientific">Dyadobacter helix</name>
    <dbReference type="NCBI Taxonomy" id="2822344"/>
    <lineage>
        <taxon>Bacteria</taxon>
        <taxon>Pseudomonadati</taxon>
        <taxon>Bacteroidota</taxon>
        <taxon>Cytophagia</taxon>
        <taxon>Cytophagales</taxon>
        <taxon>Spirosomataceae</taxon>
        <taxon>Dyadobacter</taxon>
    </lineage>
</organism>
<dbReference type="Proteomes" id="UP000680038">
    <property type="component" value="Unassembled WGS sequence"/>
</dbReference>
<keyword evidence="3" id="KW-1185">Reference proteome</keyword>
<dbReference type="Gene3D" id="3.40.50.1460">
    <property type="match status" value="1"/>
</dbReference>
<sequence length="284" mass="31644">MKNLVSTILFFGVAGSIFFGYRWLRNSGEDVKTEGQTYAVIVGVSDYLRAGRPNQVNNLRYCDDDAHLFYSFLKTPAGGSVPEANIALLIDNKASKANILEQLEKTFAKSGPDDRVIFYFAGHGSTGYFAAYDIDLSDPKTNLLHQDIKEAFRKCRAKTRLCFADACKSGSMKNDVTKQKKELPKKSLEDLESGLVVLMATRSYQNAGENVDIVHGYFTKFLVEGLEGKADKNADQRVTVKETYDYLFRNLTTLPKQGPDDKGQTPVIFGKYDPDMTIAHLKSA</sequence>
<comment type="caution">
    <text evidence="2">The sequence shown here is derived from an EMBL/GenBank/DDBJ whole genome shotgun (WGS) entry which is preliminary data.</text>
</comment>
<dbReference type="PANTHER" id="PTHR48104:SF30">
    <property type="entry name" value="METACASPASE-1"/>
    <property type="match status" value="1"/>
</dbReference>
<feature type="domain" description="Peptidase C14 caspase" evidence="1">
    <location>
        <begin position="38"/>
        <end position="239"/>
    </location>
</feature>
<evidence type="ECO:0000313" key="2">
    <source>
        <dbReference type="EMBL" id="CAG4994725.1"/>
    </source>
</evidence>
<dbReference type="InterPro" id="IPR050452">
    <property type="entry name" value="Metacaspase"/>
</dbReference>
<dbReference type="EMBL" id="CAJRAF010000001">
    <property type="protein sequence ID" value="CAG4994725.1"/>
    <property type="molecule type" value="Genomic_DNA"/>
</dbReference>
<name>A0A916NBI6_9BACT</name>
<protein>
    <recommendedName>
        <fullName evidence="1">Peptidase C14 caspase domain-containing protein</fullName>
    </recommendedName>
</protein>
<reference evidence="2" key="1">
    <citation type="submission" date="2021-04" db="EMBL/GenBank/DDBJ databases">
        <authorList>
            <person name="Rodrigo-Torres L."/>
            <person name="Arahal R. D."/>
            <person name="Lucena T."/>
        </authorList>
    </citation>
    <scope>NUCLEOTIDE SEQUENCE</scope>
    <source>
        <strain evidence="2">CECT 9275</strain>
    </source>
</reference>
<dbReference type="RefSeq" id="WP_215238099.1">
    <property type="nucleotide sequence ID" value="NZ_CAJRAF010000001.1"/>
</dbReference>
<dbReference type="GO" id="GO:0006508">
    <property type="term" value="P:proteolysis"/>
    <property type="evidence" value="ECO:0007669"/>
    <property type="project" value="InterPro"/>
</dbReference>
<dbReference type="SUPFAM" id="SSF52129">
    <property type="entry name" value="Caspase-like"/>
    <property type="match status" value="1"/>
</dbReference>
<dbReference type="InterPro" id="IPR011600">
    <property type="entry name" value="Pept_C14_caspase"/>
</dbReference>